<dbReference type="AlphaFoldDB" id="A0A0C3S2N0"/>
<dbReference type="HOGENOM" id="CLU_137507_0_0_1"/>
<feature type="compositionally biased region" description="Pro residues" evidence="2">
    <location>
        <begin position="126"/>
        <end position="143"/>
    </location>
</feature>
<name>A0A0C3S2N0_PHLG1</name>
<dbReference type="EMBL" id="KN840722">
    <property type="protein sequence ID" value="KIP01920.1"/>
    <property type="molecule type" value="Genomic_DNA"/>
</dbReference>
<keyword evidence="4" id="KW-1185">Reference proteome</keyword>
<sequence>MSEQPASTSRPEIARTDSGGTAPRAENNGEKGKGQAGSSVQRTTRYKEKFLTMKERYEVVTAAHEKYERELTLANEKIRKLQNECNLLLDAVDIAVPGQPTLLHYLYSDPVASHYMMMNAPVYDNNPPPPPPPQAEPIPPPTPSNRTPTQTTPAPHTNGTNGHI</sequence>
<feature type="compositionally biased region" description="Low complexity" evidence="2">
    <location>
        <begin position="144"/>
        <end position="153"/>
    </location>
</feature>
<feature type="compositionally biased region" description="Polar residues" evidence="2">
    <location>
        <begin position="1"/>
        <end position="10"/>
    </location>
</feature>
<proteinExistence type="predicted"/>
<feature type="region of interest" description="Disordered" evidence="2">
    <location>
        <begin position="125"/>
        <end position="164"/>
    </location>
</feature>
<feature type="coiled-coil region" evidence="1">
    <location>
        <begin position="57"/>
        <end position="91"/>
    </location>
</feature>
<protein>
    <submittedName>
        <fullName evidence="3">Uncharacterized protein</fullName>
    </submittedName>
</protein>
<evidence type="ECO:0000256" key="1">
    <source>
        <dbReference type="SAM" id="Coils"/>
    </source>
</evidence>
<organism evidence="3 4">
    <name type="scientific">Phlebiopsis gigantea (strain 11061_1 CR5-6)</name>
    <name type="common">White-rot fungus</name>
    <name type="synonym">Peniophora gigantea</name>
    <dbReference type="NCBI Taxonomy" id="745531"/>
    <lineage>
        <taxon>Eukaryota</taxon>
        <taxon>Fungi</taxon>
        <taxon>Dikarya</taxon>
        <taxon>Basidiomycota</taxon>
        <taxon>Agaricomycotina</taxon>
        <taxon>Agaricomycetes</taxon>
        <taxon>Polyporales</taxon>
        <taxon>Phanerochaetaceae</taxon>
        <taxon>Phlebiopsis</taxon>
    </lineage>
</organism>
<dbReference type="Proteomes" id="UP000053257">
    <property type="component" value="Unassembled WGS sequence"/>
</dbReference>
<accession>A0A0C3S2N0</accession>
<dbReference type="OrthoDB" id="2442602at2759"/>
<feature type="region of interest" description="Disordered" evidence="2">
    <location>
        <begin position="1"/>
        <end position="44"/>
    </location>
</feature>
<evidence type="ECO:0000313" key="3">
    <source>
        <dbReference type="EMBL" id="KIP01920.1"/>
    </source>
</evidence>
<gene>
    <name evidence="3" type="ORF">PHLGIDRAFT_38118</name>
</gene>
<keyword evidence="1" id="KW-0175">Coiled coil</keyword>
<evidence type="ECO:0000256" key="2">
    <source>
        <dbReference type="SAM" id="MobiDB-lite"/>
    </source>
</evidence>
<feature type="compositionally biased region" description="Polar residues" evidence="2">
    <location>
        <begin position="154"/>
        <end position="164"/>
    </location>
</feature>
<reference evidence="3 4" key="1">
    <citation type="journal article" date="2014" name="PLoS Genet.">
        <title>Analysis of the Phlebiopsis gigantea genome, transcriptome and secretome provides insight into its pioneer colonization strategies of wood.</title>
        <authorList>
            <person name="Hori C."/>
            <person name="Ishida T."/>
            <person name="Igarashi K."/>
            <person name="Samejima M."/>
            <person name="Suzuki H."/>
            <person name="Master E."/>
            <person name="Ferreira P."/>
            <person name="Ruiz-Duenas F.J."/>
            <person name="Held B."/>
            <person name="Canessa P."/>
            <person name="Larrondo L.F."/>
            <person name="Schmoll M."/>
            <person name="Druzhinina I.S."/>
            <person name="Kubicek C.P."/>
            <person name="Gaskell J.A."/>
            <person name="Kersten P."/>
            <person name="St John F."/>
            <person name="Glasner J."/>
            <person name="Sabat G."/>
            <person name="Splinter BonDurant S."/>
            <person name="Syed K."/>
            <person name="Yadav J."/>
            <person name="Mgbeahuruike A.C."/>
            <person name="Kovalchuk A."/>
            <person name="Asiegbu F.O."/>
            <person name="Lackner G."/>
            <person name="Hoffmeister D."/>
            <person name="Rencoret J."/>
            <person name="Gutierrez A."/>
            <person name="Sun H."/>
            <person name="Lindquist E."/>
            <person name="Barry K."/>
            <person name="Riley R."/>
            <person name="Grigoriev I.V."/>
            <person name="Henrissat B."/>
            <person name="Kues U."/>
            <person name="Berka R.M."/>
            <person name="Martinez A.T."/>
            <person name="Covert S.F."/>
            <person name="Blanchette R.A."/>
            <person name="Cullen D."/>
        </authorList>
    </citation>
    <scope>NUCLEOTIDE SEQUENCE [LARGE SCALE GENOMIC DNA]</scope>
    <source>
        <strain evidence="3 4">11061_1 CR5-6</strain>
    </source>
</reference>
<dbReference type="STRING" id="745531.A0A0C3S2N0"/>
<evidence type="ECO:0000313" key="4">
    <source>
        <dbReference type="Proteomes" id="UP000053257"/>
    </source>
</evidence>